<accession>A0A803QVU7</accession>
<evidence type="ECO:0000313" key="2">
    <source>
        <dbReference type="EnsemblPlants" id="cds.novel_model_2004_5bd9a17a"/>
    </source>
</evidence>
<dbReference type="EnsemblPlants" id="novel_model_2004_5bd9a17a">
    <property type="protein sequence ID" value="cds.novel_model_2004_5bd9a17a"/>
    <property type="gene ID" value="novel_gene_1101_5bd9a17a"/>
</dbReference>
<reference evidence="2" key="2">
    <citation type="submission" date="2021-03" db="UniProtKB">
        <authorList>
            <consortium name="EnsemblPlants"/>
        </authorList>
    </citation>
    <scope>IDENTIFICATION</scope>
</reference>
<proteinExistence type="predicted"/>
<reference evidence="2" key="1">
    <citation type="submission" date="2018-11" db="EMBL/GenBank/DDBJ databases">
        <authorList>
            <person name="Grassa J C."/>
        </authorList>
    </citation>
    <scope>NUCLEOTIDE SEQUENCE [LARGE SCALE GENOMIC DNA]</scope>
</reference>
<organism evidence="2 3">
    <name type="scientific">Cannabis sativa</name>
    <name type="common">Hemp</name>
    <name type="synonym">Marijuana</name>
    <dbReference type="NCBI Taxonomy" id="3483"/>
    <lineage>
        <taxon>Eukaryota</taxon>
        <taxon>Viridiplantae</taxon>
        <taxon>Streptophyta</taxon>
        <taxon>Embryophyta</taxon>
        <taxon>Tracheophyta</taxon>
        <taxon>Spermatophyta</taxon>
        <taxon>Magnoliopsida</taxon>
        <taxon>eudicotyledons</taxon>
        <taxon>Gunneridae</taxon>
        <taxon>Pentapetalae</taxon>
        <taxon>rosids</taxon>
        <taxon>fabids</taxon>
        <taxon>Rosales</taxon>
        <taxon>Cannabaceae</taxon>
        <taxon>Cannabis</taxon>
    </lineage>
</organism>
<name>A0A803QVU7_CANSA</name>
<feature type="transmembrane region" description="Helical" evidence="1">
    <location>
        <begin position="47"/>
        <end position="66"/>
    </location>
</feature>
<sequence>MLIYIFICTSLKLNYSNLINQDYSMLLLMESSGLKILLLSTETRPPYLALQAILVLVNTIFHLLSFKIQLCLLF</sequence>
<dbReference type="Proteomes" id="UP000596661">
    <property type="component" value="Chromosome 2"/>
</dbReference>
<evidence type="ECO:0000313" key="3">
    <source>
        <dbReference type="Proteomes" id="UP000596661"/>
    </source>
</evidence>
<dbReference type="AlphaFoldDB" id="A0A803QVU7"/>
<keyword evidence="3" id="KW-1185">Reference proteome</keyword>
<protein>
    <submittedName>
        <fullName evidence="2">Uncharacterized protein</fullName>
    </submittedName>
</protein>
<keyword evidence="1" id="KW-0472">Membrane</keyword>
<keyword evidence="1" id="KW-0812">Transmembrane</keyword>
<evidence type="ECO:0000256" key="1">
    <source>
        <dbReference type="SAM" id="Phobius"/>
    </source>
</evidence>
<dbReference type="Gramene" id="novel_model_2004_5bd9a17a">
    <property type="protein sequence ID" value="cds.novel_model_2004_5bd9a17a"/>
    <property type="gene ID" value="novel_gene_1101_5bd9a17a"/>
</dbReference>
<keyword evidence="1" id="KW-1133">Transmembrane helix</keyword>
<dbReference type="EMBL" id="UZAU01000238">
    <property type="status" value="NOT_ANNOTATED_CDS"/>
    <property type="molecule type" value="Genomic_DNA"/>
</dbReference>